<dbReference type="GO" id="GO:0046872">
    <property type="term" value="F:metal ion binding"/>
    <property type="evidence" value="ECO:0007669"/>
    <property type="project" value="UniProtKB-KW"/>
</dbReference>
<evidence type="ECO:0000256" key="1">
    <source>
        <dbReference type="ARBA" id="ARBA00022723"/>
    </source>
</evidence>
<dbReference type="HOGENOM" id="CLU_014184_1_1_1"/>
<dbReference type="PANTHER" id="PTHR10218">
    <property type="entry name" value="GTP-BINDING PROTEIN ALPHA SUBUNIT"/>
    <property type="match status" value="1"/>
</dbReference>
<reference evidence="8 9" key="1">
    <citation type="journal article" date="2012" name="Science">
        <title>The Paleozoic origin of enzymatic lignin decomposition reconstructed from 31 fungal genomes.</title>
        <authorList>
            <person name="Floudas D."/>
            <person name="Binder M."/>
            <person name="Riley R."/>
            <person name="Barry K."/>
            <person name="Blanchette R.A."/>
            <person name="Henrissat B."/>
            <person name="Martinez A.T."/>
            <person name="Otillar R."/>
            <person name="Spatafora J.W."/>
            <person name="Yadav J.S."/>
            <person name="Aerts A."/>
            <person name="Benoit I."/>
            <person name="Boyd A."/>
            <person name="Carlson A."/>
            <person name="Copeland A."/>
            <person name="Coutinho P.M."/>
            <person name="de Vries R.P."/>
            <person name="Ferreira P."/>
            <person name="Findley K."/>
            <person name="Foster B."/>
            <person name="Gaskell J."/>
            <person name="Glotzer D."/>
            <person name="Gorecki P."/>
            <person name="Heitman J."/>
            <person name="Hesse C."/>
            <person name="Hori C."/>
            <person name="Igarashi K."/>
            <person name="Jurgens J.A."/>
            <person name="Kallen N."/>
            <person name="Kersten P."/>
            <person name="Kohler A."/>
            <person name="Kuees U."/>
            <person name="Kumar T.K.A."/>
            <person name="Kuo A."/>
            <person name="LaButti K."/>
            <person name="Larrondo L.F."/>
            <person name="Lindquist E."/>
            <person name="Ling A."/>
            <person name="Lombard V."/>
            <person name="Lucas S."/>
            <person name="Lundell T."/>
            <person name="Martin R."/>
            <person name="McLaughlin D.J."/>
            <person name="Morgenstern I."/>
            <person name="Morin E."/>
            <person name="Murat C."/>
            <person name="Nagy L.G."/>
            <person name="Nolan M."/>
            <person name="Ohm R.A."/>
            <person name="Patyshakuliyeva A."/>
            <person name="Rokas A."/>
            <person name="Ruiz-Duenas F.J."/>
            <person name="Sabat G."/>
            <person name="Salamov A."/>
            <person name="Samejima M."/>
            <person name="Schmutz J."/>
            <person name="Slot J.C."/>
            <person name="St John F."/>
            <person name="Stenlid J."/>
            <person name="Sun H."/>
            <person name="Sun S."/>
            <person name="Syed K."/>
            <person name="Tsang A."/>
            <person name="Wiebenga A."/>
            <person name="Young D."/>
            <person name="Pisabarro A."/>
            <person name="Eastwood D.C."/>
            <person name="Martin F."/>
            <person name="Cullen D."/>
            <person name="Grigoriev I.V."/>
            <person name="Hibbett D.S."/>
        </authorList>
    </citation>
    <scope>NUCLEOTIDE SEQUENCE</scope>
    <source>
        <strain evidence="9">FP-58527</strain>
    </source>
</reference>
<dbReference type="AlphaFoldDB" id="S8G0B7"/>
<dbReference type="STRING" id="743788.S8G0B7"/>
<protein>
    <recommendedName>
        <fullName evidence="10">G-alpha-domain-containing protein</fullName>
    </recommendedName>
</protein>
<dbReference type="SMART" id="SM00275">
    <property type="entry name" value="G_alpha"/>
    <property type="match status" value="1"/>
</dbReference>
<evidence type="ECO:0000256" key="4">
    <source>
        <dbReference type="ARBA" id="ARBA00023224"/>
    </source>
</evidence>
<feature type="binding site" evidence="5">
    <location>
        <begin position="461"/>
        <end position="464"/>
    </location>
    <ligand>
        <name>GTP</name>
        <dbReference type="ChEBI" id="CHEBI:37565"/>
    </ligand>
</feature>
<feature type="binding site" evidence="5">
    <location>
        <begin position="360"/>
        <end position="366"/>
    </location>
    <ligand>
        <name>GTP</name>
        <dbReference type="ChEBI" id="CHEBI:37565"/>
    </ligand>
</feature>
<dbReference type="OrthoDB" id="5817230at2759"/>
<gene>
    <name evidence="8" type="ORF">FOMPIDRAFT_150339</name>
</gene>
<dbReference type="GO" id="GO:0001664">
    <property type="term" value="F:G protein-coupled receptor binding"/>
    <property type="evidence" value="ECO:0007669"/>
    <property type="project" value="TreeGrafter"/>
</dbReference>
<evidence type="ECO:0000256" key="7">
    <source>
        <dbReference type="SAM" id="MobiDB-lite"/>
    </source>
</evidence>
<dbReference type="GO" id="GO:0005834">
    <property type="term" value="C:heterotrimeric G-protein complex"/>
    <property type="evidence" value="ECO:0007669"/>
    <property type="project" value="TreeGrafter"/>
</dbReference>
<feature type="compositionally biased region" description="Low complexity" evidence="7">
    <location>
        <begin position="212"/>
        <end position="245"/>
    </location>
</feature>
<dbReference type="SUPFAM" id="SSF52540">
    <property type="entry name" value="P-loop containing nucleoside triphosphate hydrolases"/>
    <property type="match status" value="1"/>
</dbReference>
<name>S8G0B7_FOMSC</name>
<dbReference type="InterPro" id="IPR001019">
    <property type="entry name" value="Gprotein_alpha_su"/>
</dbReference>
<keyword evidence="2 5" id="KW-0547">Nucleotide-binding</keyword>
<feature type="binding site" evidence="6">
    <location>
        <position position="366"/>
    </location>
    <ligand>
        <name>Mg(2+)</name>
        <dbReference type="ChEBI" id="CHEBI:18420"/>
    </ligand>
</feature>
<proteinExistence type="predicted"/>
<evidence type="ECO:0000256" key="6">
    <source>
        <dbReference type="PIRSR" id="PIRSR601019-2"/>
    </source>
</evidence>
<dbReference type="InterPro" id="IPR011025">
    <property type="entry name" value="GproteinA_insert"/>
</dbReference>
<organism evidence="8 9">
    <name type="scientific">Fomitopsis schrenkii</name>
    <name type="common">Brown rot fungus</name>
    <dbReference type="NCBI Taxonomy" id="2126942"/>
    <lineage>
        <taxon>Eukaryota</taxon>
        <taxon>Fungi</taxon>
        <taxon>Dikarya</taxon>
        <taxon>Basidiomycota</taxon>
        <taxon>Agaricomycotina</taxon>
        <taxon>Agaricomycetes</taxon>
        <taxon>Polyporales</taxon>
        <taxon>Fomitopsis</taxon>
    </lineage>
</organism>
<keyword evidence="6" id="KW-0460">Magnesium</keyword>
<feature type="region of interest" description="Disordered" evidence="7">
    <location>
        <begin position="191"/>
        <end position="261"/>
    </location>
</feature>
<dbReference type="PANTHER" id="PTHR10218:SF360">
    <property type="entry name" value="GUANINE NUCLEOTIDE-BINDING PROTEIN SUBUNIT ALPHA HOMOLOG"/>
    <property type="match status" value="1"/>
</dbReference>
<dbReference type="GO" id="GO:0005737">
    <property type="term" value="C:cytoplasm"/>
    <property type="evidence" value="ECO:0007669"/>
    <property type="project" value="TreeGrafter"/>
</dbReference>
<keyword evidence="1 6" id="KW-0479">Metal-binding</keyword>
<dbReference type="GO" id="GO:0007188">
    <property type="term" value="P:adenylate cyclase-modulating G protein-coupled receptor signaling pathway"/>
    <property type="evidence" value="ECO:0007669"/>
    <property type="project" value="TreeGrafter"/>
</dbReference>
<dbReference type="EMBL" id="KE504128">
    <property type="protein sequence ID" value="EPT03825.1"/>
    <property type="molecule type" value="Genomic_DNA"/>
</dbReference>
<dbReference type="eggNOG" id="KOG0082">
    <property type="taxonomic scope" value="Eukaryota"/>
</dbReference>
<dbReference type="GO" id="GO:0031683">
    <property type="term" value="F:G-protein beta/gamma-subunit complex binding"/>
    <property type="evidence" value="ECO:0007669"/>
    <property type="project" value="InterPro"/>
</dbReference>
<evidence type="ECO:0000256" key="2">
    <source>
        <dbReference type="ARBA" id="ARBA00022741"/>
    </source>
</evidence>
<keyword evidence="3 5" id="KW-0342">GTP-binding</keyword>
<evidence type="ECO:0008006" key="10">
    <source>
        <dbReference type="Google" id="ProtNLM"/>
    </source>
</evidence>
<dbReference type="SUPFAM" id="SSF47895">
    <property type="entry name" value="Transducin (alpha subunit), insertion domain"/>
    <property type="match status" value="1"/>
</dbReference>
<keyword evidence="9" id="KW-1185">Reference proteome</keyword>
<dbReference type="Proteomes" id="UP000015241">
    <property type="component" value="Unassembled WGS sequence"/>
</dbReference>
<keyword evidence="4" id="KW-0807">Transducer</keyword>
<feature type="compositionally biased region" description="Basic and acidic residues" evidence="7">
    <location>
        <begin position="34"/>
        <end position="49"/>
    </location>
</feature>
<evidence type="ECO:0000256" key="3">
    <source>
        <dbReference type="ARBA" id="ARBA00023134"/>
    </source>
</evidence>
<dbReference type="PRINTS" id="PR00318">
    <property type="entry name" value="GPROTEINA"/>
</dbReference>
<feature type="region of interest" description="Disordered" evidence="7">
    <location>
        <begin position="1"/>
        <end position="49"/>
    </location>
</feature>
<dbReference type="PROSITE" id="PS51882">
    <property type="entry name" value="G_ALPHA"/>
    <property type="match status" value="1"/>
</dbReference>
<dbReference type="InParanoid" id="S8G0B7"/>
<dbReference type="Gene3D" id="3.40.50.300">
    <property type="entry name" value="P-loop containing nucleotide triphosphate hydrolases"/>
    <property type="match status" value="2"/>
</dbReference>
<evidence type="ECO:0000313" key="8">
    <source>
        <dbReference type="EMBL" id="EPT03825.1"/>
    </source>
</evidence>
<accession>S8G0B7</accession>
<dbReference type="Pfam" id="PF00503">
    <property type="entry name" value="G-alpha"/>
    <property type="match status" value="1"/>
</dbReference>
<dbReference type="InterPro" id="IPR027417">
    <property type="entry name" value="P-loop_NTPase"/>
</dbReference>
<dbReference type="CDD" id="cd00066">
    <property type="entry name" value="G-alpha"/>
    <property type="match status" value="1"/>
</dbReference>
<evidence type="ECO:0000256" key="5">
    <source>
        <dbReference type="PIRSR" id="PIRSR601019-1"/>
    </source>
</evidence>
<evidence type="ECO:0000313" key="9">
    <source>
        <dbReference type="Proteomes" id="UP000015241"/>
    </source>
</evidence>
<dbReference type="GO" id="GO:0003924">
    <property type="term" value="F:GTPase activity"/>
    <property type="evidence" value="ECO:0007669"/>
    <property type="project" value="InterPro"/>
</dbReference>
<dbReference type="FunFam" id="3.40.50.300:FF:000692">
    <property type="entry name" value="Guanine nucleotide-binding protein subunit alpha"/>
    <property type="match status" value="1"/>
</dbReference>
<sequence length="551" mass="62309">MDRHFVQFASSTGRRRSLSDPLAAALQPPPNETPEQRQSRLQAEEDARRRSERIDKMLKDSHKAQQRKQVVKILLLGQSESGKSTTLKQFMLLHSPSTFNAERLAWRFVIYLNLVRSVRRILEAIAPELDGEDIDDLESTETASIIISGRPSSAVSTAGNSVPAYDSYRKCLAPLLDLEQRLIQLLSDPEDNDEREATHLPHGQLPQGSAYMPAGHAAASPPSSPPLHLSSSMPPRPAPRITIPRGAYSSHPSPVALSPGNEVTIPGRINWKKTLIGMANNQSPKGERTGEIHGWWEDLHDPVHVMNRCAPVMTELWRDPKVQQRLRERRLRLEESSGFYLNEIPRVTAKMYFPTDADVLRARLKTTGVVEHTFSLPKNSEFRGGVEWKIYDVGGARPQRQAWAPYFDDVNAIIFLAPISSFDQVLAEDPNINRLDDSLQLWQAVVSNPLLQKVNIILFLNKCDLLKRKLESGVRLTHHMTSYNDRPNDYESVSKYFRNKFGAMHHHYTPNKARECYVHFTSVTDTRNTQTIISNVRDIILTGNLKSSSLM</sequence>
<dbReference type="GO" id="GO:0005525">
    <property type="term" value="F:GTP binding"/>
    <property type="evidence" value="ECO:0007669"/>
    <property type="project" value="UniProtKB-KW"/>
</dbReference>